<reference evidence="3 4" key="1">
    <citation type="submission" date="2016-10" db="EMBL/GenBank/DDBJ databases">
        <title>Reductive evolution of mitochondrial metabolism and differential evolution of invasion-related proteins in Cryptosporidium.</title>
        <authorList>
            <person name="Liu S."/>
            <person name="Roellig D.M."/>
            <person name="Guo Y."/>
            <person name="Li N."/>
            <person name="Frace M.A."/>
            <person name="Tang K."/>
            <person name="Zhang L."/>
            <person name="Feng Y."/>
            <person name="Xiao L."/>
        </authorList>
    </citation>
    <scope>NUCLEOTIDE SEQUENCE [LARGE SCALE GENOMIC DNA]</scope>
    <source>
        <strain evidence="3">39726</strain>
    </source>
</reference>
<feature type="transmembrane region" description="Helical" evidence="1">
    <location>
        <begin position="553"/>
        <end position="575"/>
    </location>
</feature>
<dbReference type="Gene3D" id="2.40.70.10">
    <property type="entry name" value="Acid Proteases"/>
    <property type="match status" value="1"/>
</dbReference>
<feature type="signal peptide" evidence="2">
    <location>
        <begin position="1"/>
        <end position="17"/>
    </location>
</feature>
<dbReference type="RefSeq" id="XP_028876533.1">
    <property type="nucleotide sequence ID" value="XM_029019059.1"/>
</dbReference>
<keyword evidence="1" id="KW-1133">Transmembrane helix</keyword>
<dbReference type="EMBL" id="LRBP01000001">
    <property type="protein sequence ID" value="OII75526.1"/>
    <property type="molecule type" value="Genomic_DNA"/>
</dbReference>
<evidence type="ECO:0000313" key="3">
    <source>
        <dbReference type="EMBL" id="OII75526.1"/>
    </source>
</evidence>
<accession>A0A1J4MMV2</accession>
<comment type="caution">
    <text evidence="3">The sequence shown here is derived from an EMBL/GenBank/DDBJ whole genome shotgun (WGS) entry which is preliminary data.</text>
</comment>
<proteinExistence type="predicted"/>
<feature type="chain" id="PRO_5012068663" evidence="2">
    <location>
        <begin position="18"/>
        <end position="589"/>
    </location>
</feature>
<keyword evidence="1" id="KW-0472">Membrane</keyword>
<name>A0A1J4MMV2_9CRYT</name>
<keyword evidence="2" id="KW-0732">Signal</keyword>
<protein>
    <submittedName>
        <fullName evidence="3">Erythrocyte membrane-associated antigen</fullName>
    </submittedName>
</protein>
<dbReference type="GeneID" id="39978838"/>
<dbReference type="OrthoDB" id="441724at2759"/>
<dbReference type="InterPro" id="IPR021109">
    <property type="entry name" value="Peptidase_aspartic_dom_sf"/>
</dbReference>
<dbReference type="SUPFAM" id="SSF50630">
    <property type="entry name" value="Acid proteases"/>
    <property type="match status" value="1"/>
</dbReference>
<sequence>MNLTLFFLLLILIYVKSQKPIKNETVSLENENLKIPLFLDVSSNKLGLNLVVGKRTVLLVIDTLNEGIRLFQDGTEACNKGKLGYSFRSRTSFEDKDESNENGNVGWSENNCYDPLLSDSASWCYNKDYCRISYYINSYKCEKNRKFPDTKENGAFNTFFHTNEKVYDGISKLEVFLEGNELVILPWTIPELTLQEFPIKLIKSNLSTGSGENWPSFHNFDGFIGLVGSSISCRGISIWSDILMLYNTSKYTFDVNFENPNSSFLYLNNLPEYWDPNLIYWSESKQSGFVYDDALSVFQIYNLKVCDSNIMGEISSNWLAALDLSSTCLSLPPFLFARLVKWLPLECPEYINDNNRFEFDKSKEKNLDNDELFPYSSLCIVKKKPLPVVSFWLSQMELNNGEVEPIKIILDDYIISFNNIDYLCILNSSQGTFGKINYIPYNESYNFNYLSPYYTSSNTPMILFGSLFLKSYGIVVDHSSGKVGFYPKFKYKNHNSNNIEYSTNSNCIPKKECLTENGFKYDSSVNECIPPNCSDWLLYDFNAETNTCELNSVFPLILTFIIILFTFFEIHIMYLKQTVLDRSNAIPNS</sequence>
<evidence type="ECO:0000256" key="2">
    <source>
        <dbReference type="SAM" id="SignalP"/>
    </source>
</evidence>
<evidence type="ECO:0000313" key="4">
    <source>
        <dbReference type="Proteomes" id="UP000186176"/>
    </source>
</evidence>
<dbReference type="AlphaFoldDB" id="A0A1J4MMV2"/>
<dbReference type="Proteomes" id="UP000186176">
    <property type="component" value="Unassembled WGS sequence"/>
</dbReference>
<keyword evidence="4" id="KW-1185">Reference proteome</keyword>
<organism evidence="3 4">
    <name type="scientific">Cryptosporidium ubiquitum</name>
    <dbReference type="NCBI Taxonomy" id="857276"/>
    <lineage>
        <taxon>Eukaryota</taxon>
        <taxon>Sar</taxon>
        <taxon>Alveolata</taxon>
        <taxon>Apicomplexa</taxon>
        <taxon>Conoidasida</taxon>
        <taxon>Coccidia</taxon>
        <taxon>Eucoccidiorida</taxon>
        <taxon>Eimeriorina</taxon>
        <taxon>Cryptosporidiidae</taxon>
        <taxon>Cryptosporidium</taxon>
    </lineage>
</organism>
<keyword evidence="1" id="KW-0812">Transmembrane</keyword>
<dbReference type="VEuPathDB" id="CryptoDB:cubi_02047"/>
<gene>
    <name evidence="3" type="ORF">cubi_02047</name>
</gene>
<evidence type="ECO:0000256" key="1">
    <source>
        <dbReference type="SAM" id="Phobius"/>
    </source>
</evidence>